<dbReference type="InterPro" id="IPR036250">
    <property type="entry name" value="AcylCo_DH-like_C"/>
</dbReference>
<protein>
    <recommendedName>
        <fullName evidence="2">Acyl-CoA dehydrogenase/oxidase C-terminal domain-containing protein</fullName>
    </recommendedName>
</protein>
<keyword evidence="4" id="KW-1185">Reference proteome</keyword>
<evidence type="ECO:0000313" key="4">
    <source>
        <dbReference type="Proteomes" id="UP001500902"/>
    </source>
</evidence>
<sequence>MIVATATNSHGCLTSGRRGSVPCAGVSGARTDAVAKLVTTDTATRVTTDAVQVLGGYGYTREFRVERYMR</sequence>
<dbReference type="Proteomes" id="UP001500902">
    <property type="component" value="Unassembled WGS sequence"/>
</dbReference>
<accession>A0ABP7D6J4</accession>
<comment type="caution">
    <text evidence="3">The sequence shown here is derived from an EMBL/GenBank/DDBJ whole genome shotgun (WGS) entry which is preliminary data.</text>
</comment>
<organism evidence="3 4">
    <name type="scientific">Nonomuraea antimicrobica</name>
    <dbReference type="NCBI Taxonomy" id="561173"/>
    <lineage>
        <taxon>Bacteria</taxon>
        <taxon>Bacillati</taxon>
        <taxon>Actinomycetota</taxon>
        <taxon>Actinomycetes</taxon>
        <taxon>Streptosporangiales</taxon>
        <taxon>Streptosporangiaceae</taxon>
        <taxon>Nonomuraea</taxon>
    </lineage>
</organism>
<feature type="domain" description="Acyl-CoA dehydrogenase/oxidase C-terminal" evidence="2">
    <location>
        <begin position="32"/>
        <end position="70"/>
    </location>
</feature>
<name>A0ABP7D6J4_9ACTN</name>
<dbReference type="Pfam" id="PF00441">
    <property type="entry name" value="Acyl-CoA_dh_1"/>
    <property type="match status" value="1"/>
</dbReference>
<proteinExistence type="predicted"/>
<dbReference type="SUPFAM" id="SSF47203">
    <property type="entry name" value="Acyl-CoA dehydrogenase C-terminal domain-like"/>
    <property type="match status" value="1"/>
</dbReference>
<evidence type="ECO:0000256" key="1">
    <source>
        <dbReference type="ARBA" id="ARBA00022630"/>
    </source>
</evidence>
<dbReference type="InterPro" id="IPR009075">
    <property type="entry name" value="AcylCo_DH/oxidase_C"/>
</dbReference>
<dbReference type="Gene3D" id="1.20.140.10">
    <property type="entry name" value="Butyryl-CoA Dehydrogenase, subunit A, domain 3"/>
    <property type="match status" value="1"/>
</dbReference>
<gene>
    <name evidence="3" type="ORF">GCM10022224_079300</name>
</gene>
<reference evidence="4" key="1">
    <citation type="journal article" date="2019" name="Int. J. Syst. Evol. Microbiol.">
        <title>The Global Catalogue of Microorganisms (GCM) 10K type strain sequencing project: providing services to taxonomists for standard genome sequencing and annotation.</title>
        <authorList>
            <consortium name="The Broad Institute Genomics Platform"/>
            <consortium name="The Broad Institute Genome Sequencing Center for Infectious Disease"/>
            <person name="Wu L."/>
            <person name="Ma J."/>
        </authorList>
    </citation>
    <scope>NUCLEOTIDE SEQUENCE [LARGE SCALE GENOMIC DNA]</scope>
    <source>
        <strain evidence="4">JCM 16904</strain>
    </source>
</reference>
<dbReference type="EMBL" id="BAAAZP010000163">
    <property type="protein sequence ID" value="GAA3701570.1"/>
    <property type="molecule type" value="Genomic_DNA"/>
</dbReference>
<evidence type="ECO:0000313" key="3">
    <source>
        <dbReference type="EMBL" id="GAA3701570.1"/>
    </source>
</evidence>
<evidence type="ECO:0000259" key="2">
    <source>
        <dbReference type="Pfam" id="PF00441"/>
    </source>
</evidence>
<keyword evidence="1" id="KW-0285">Flavoprotein</keyword>